<dbReference type="RefSeq" id="WP_212555413.1">
    <property type="nucleotide sequence ID" value="NZ_JAGXOE010000162.1"/>
</dbReference>
<gene>
    <name evidence="1" type="ORF">KFZ73_24500</name>
</gene>
<evidence type="ECO:0000313" key="2">
    <source>
        <dbReference type="Proteomes" id="UP000676853"/>
    </source>
</evidence>
<dbReference type="EMBL" id="JAGXOE010000162">
    <property type="protein sequence ID" value="MBS4104375.1"/>
    <property type="molecule type" value="Genomic_DNA"/>
</dbReference>
<evidence type="ECO:0008006" key="3">
    <source>
        <dbReference type="Google" id="ProtNLM"/>
    </source>
</evidence>
<keyword evidence="2" id="KW-1185">Reference proteome</keyword>
<comment type="caution">
    <text evidence="1">The sequence shown here is derived from an EMBL/GenBank/DDBJ whole genome shotgun (WGS) entry which is preliminary data.</text>
</comment>
<dbReference type="Proteomes" id="UP000676853">
    <property type="component" value="Unassembled WGS sequence"/>
</dbReference>
<evidence type="ECO:0000313" key="1">
    <source>
        <dbReference type="EMBL" id="MBS4104375.1"/>
    </source>
</evidence>
<proteinExistence type="predicted"/>
<protein>
    <recommendedName>
        <fullName evidence="3">SnoaL-like domain-containing protein</fullName>
    </recommendedName>
</protein>
<reference evidence="1 2" key="1">
    <citation type="submission" date="2021-04" db="EMBL/GenBank/DDBJ databases">
        <title>Whole genome sequence analysis of a thiophenic sulfur metabolizing bacteria.</title>
        <authorList>
            <person name="Akhtar N."/>
            <person name="Akram J."/>
            <person name="Aslam A."/>
        </authorList>
    </citation>
    <scope>NUCLEOTIDE SEQUENCE [LARGE SCALE GENOMIC DNA]</scope>
    <source>
        <strain evidence="1 2">3OW</strain>
    </source>
</reference>
<name>A0ABS5NJ93_TSUPA</name>
<sequence>MSYDDNATPITTAEYEAEHEIDGEYWDEARAYIWDEATRDFLPAPPLTAWADESDLERFADSLDAEAEENYGYRVIDGLDSARAYRDRKIAELPGRLTAARASRYGHDMSHILREHLDAVWHRITHDEVPGIISLYATDVTVEDHRNIGCSTWRFTIHGDSYSIFDHRNHACRALISIDYIDPALEGFSW</sequence>
<organism evidence="1 2">
    <name type="scientific">Tsukamurella paurometabola</name>
    <name type="common">Corynebacterium paurometabolum</name>
    <dbReference type="NCBI Taxonomy" id="2061"/>
    <lineage>
        <taxon>Bacteria</taxon>
        <taxon>Bacillati</taxon>
        <taxon>Actinomycetota</taxon>
        <taxon>Actinomycetes</taxon>
        <taxon>Mycobacteriales</taxon>
        <taxon>Tsukamurellaceae</taxon>
        <taxon>Tsukamurella</taxon>
    </lineage>
</organism>
<accession>A0ABS5NJ93</accession>